<organism evidence="5 6">
    <name type="scientific">Kribbella antibiotica</name>
    <dbReference type="NCBI Taxonomy" id="190195"/>
    <lineage>
        <taxon>Bacteria</taxon>
        <taxon>Bacillati</taxon>
        <taxon>Actinomycetota</taxon>
        <taxon>Actinomycetes</taxon>
        <taxon>Propionibacteriales</taxon>
        <taxon>Kribbellaceae</taxon>
        <taxon>Kribbella</taxon>
    </lineage>
</organism>
<dbReference type="Pfam" id="PF03704">
    <property type="entry name" value="BTAD"/>
    <property type="match status" value="1"/>
</dbReference>
<dbReference type="SMART" id="SM00862">
    <property type="entry name" value="Trans_reg_C"/>
    <property type="match status" value="1"/>
</dbReference>
<dbReference type="Gene3D" id="1.10.10.10">
    <property type="entry name" value="Winged helix-like DNA-binding domain superfamily/Winged helix DNA-binding domain"/>
    <property type="match status" value="1"/>
</dbReference>
<comment type="caution">
    <text evidence="5">The sequence shown here is derived from an EMBL/GenBank/DDBJ whole genome shotgun (WGS) entry which is preliminary data.</text>
</comment>
<gene>
    <name evidence="5" type="ORF">E1263_18480</name>
</gene>
<dbReference type="SMART" id="SM01043">
    <property type="entry name" value="BTAD"/>
    <property type="match status" value="1"/>
</dbReference>
<dbReference type="InterPro" id="IPR036388">
    <property type="entry name" value="WH-like_DNA-bd_sf"/>
</dbReference>
<comment type="similarity">
    <text evidence="1">Belongs to the AfsR/DnrI/RedD regulatory family.</text>
</comment>
<dbReference type="Gene3D" id="1.25.40.10">
    <property type="entry name" value="Tetratricopeptide repeat domain"/>
    <property type="match status" value="1"/>
</dbReference>
<evidence type="ECO:0000313" key="6">
    <source>
        <dbReference type="Proteomes" id="UP000295124"/>
    </source>
</evidence>
<evidence type="ECO:0000256" key="1">
    <source>
        <dbReference type="ARBA" id="ARBA00005820"/>
    </source>
</evidence>
<dbReference type="InterPro" id="IPR005158">
    <property type="entry name" value="BTAD"/>
</dbReference>
<dbReference type="GO" id="GO:0006355">
    <property type="term" value="P:regulation of DNA-templated transcription"/>
    <property type="evidence" value="ECO:0007669"/>
    <property type="project" value="InterPro"/>
</dbReference>
<dbReference type="OrthoDB" id="5509004at2"/>
<accession>A0A4R4ZLT3</accession>
<evidence type="ECO:0000256" key="2">
    <source>
        <dbReference type="ARBA" id="ARBA00023125"/>
    </source>
</evidence>
<dbReference type="EMBL" id="SMKX01000049">
    <property type="protein sequence ID" value="TDD58599.1"/>
    <property type="molecule type" value="Genomic_DNA"/>
</dbReference>
<dbReference type="PANTHER" id="PTHR35807:SF2">
    <property type="entry name" value="TRANSCRIPTIONAL ACTIVATOR DOMAIN"/>
    <property type="match status" value="1"/>
</dbReference>
<dbReference type="GO" id="GO:0003677">
    <property type="term" value="F:DNA binding"/>
    <property type="evidence" value="ECO:0007669"/>
    <property type="project" value="UniProtKB-KW"/>
</dbReference>
<feature type="domain" description="OmpR/PhoB-type" evidence="3">
    <location>
        <begin position="65"/>
        <end position="144"/>
    </location>
</feature>
<dbReference type="InterPro" id="IPR011990">
    <property type="entry name" value="TPR-like_helical_dom_sf"/>
</dbReference>
<evidence type="ECO:0000313" key="5">
    <source>
        <dbReference type="EMBL" id="TDD58599.1"/>
    </source>
</evidence>
<proteinExistence type="inferred from homology"/>
<dbReference type="InterPro" id="IPR051677">
    <property type="entry name" value="AfsR-DnrI-RedD_regulator"/>
</dbReference>
<keyword evidence="2" id="KW-0238">DNA-binding</keyword>
<protein>
    <submittedName>
        <fullName evidence="5">Helix-turn-helix domain-containing protein</fullName>
    </submittedName>
</protein>
<dbReference type="InterPro" id="IPR001867">
    <property type="entry name" value="OmpR/PhoB-type_DNA-bd"/>
</dbReference>
<sequence>MTGNRSTLIARSNSFDRARNSLTLCHLEATVGVRSENQTFVPQQPFQAWLFGPFRVVRGSTEITDQAWTRKSARTLLKWFLLNPGQPFTATELCAVLWPGGNGKSSTKNLHVTLHYLRRVLDPDSPSRSPSRFVRTDATGRYSFNENDWWTDVGEVEWLWRSVQASAERDDHDAAIATLLQLVDHYQRGFLPEELYEDAFAHFRDLHERKHDEALHALLKLYGDRSRRYEVLAFAQRILDRDPYSECAVTALVEVHLAQGNLAAAMSELDGFVQTLRDDLGMQPSPRVIALRRRLSASN</sequence>
<keyword evidence="6" id="KW-1185">Reference proteome</keyword>
<dbReference type="PANTHER" id="PTHR35807">
    <property type="entry name" value="TRANSCRIPTIONAL REGULATOR REDD-RELATED"/>
    <property type="match status" value="1"/>
</dbReference>
<reference evidence="5 6" key="1">
    <citation type="submission" date="2019-03" db="EMBL/GenBank/DDBJ databases">
        <title>Draft genome sequences of novel Actinobacteria.</title>
        <authorList>
            <person name="Sahin N."/>
            <person name="Ay H."/>
            <person name="Saygin H."/>
        </authorList>
    </citation>
    <scope>NUCLEOTIDE SEQUENCE [LARGE SCALE GENOMIC DNA]</scope>
    <source>
        <strain evidence="5 6">JCM 13523</strain>
    </source>
</reference>
<dbReference type="Proteomes" id="UP000295124">
    <property type="component" value="Unassembled WGS sequence"/>
</dbReference>
<dbReference type="SUPFAM" id="SSF48452">
    <property type="entry name" value="TPR-like"/>
    <property type="match status" value="1"/>
</dbReference>
<dbReference type="AlphaFoldDB" id="A0A4R4ZLT3"/>
<name>A0A4R4ZLT3_9ACTN</name>
<dbReference type="GO" id="GO:0000160">
    <property type="term" value="P:phosphorelay signal transduction system"/>
    <property type="evidence" value="ECO:0007669"/>
    <property type="project" value="InterPro"/>
</dbReference>
<dbReference type="Pfam" id="PF00486">
    <property type="entry name" value="Trans_reg_C"/>
    <property type="match status" value="1"/>
</dbReference>
<evidence type="ECO:0000259" key="3">
    <source>
        <dbReference type="SMART" id="SM00862"/>
    </source>
</evidence>
<evidence type="ECO:0000259" key="4">
    <source>
        <dbReference type="SMART" id="SM01043"/>
    </source>
</evidence>
<feature type="domain" description="Bacterial transcriptional activator" evidence="4">
    <location>
        <begin position="151"/>
        <end position="296"/>
    </location>
</feature>
<dbReference type="SUPFAM" id="SSF46894">
    <property type="entry name" value="C-terminal effector domain of the bipartite response regulators"/>
    <property type="match status" value="1"/>
</dbReference>
<dbReference type="InterPro" id="IPR016032">
    <property type="entry name" value="Sig_transdc_resp-reg_C-effctor"/>
</dbReference>